<dbReference type="EMBL" id="RHHR01000010">
    <property type="protein sequence ID" value="RNB75282.1"/>
    <property type="molecule type" value="Genomic_DNA"/>
</dbReference>
<accession>A0A3M8CHT5</accession>
<evidence type="ECO:0000313" key="4">
    <source>
        <dbReference type="Proteomes" id="UP000282028"/>
    </source>
</evidence>
<dbReference type="PANTHER" id="PTHR11091:SF0">
    <property type="entry name" value="MALATE DEHYDROGENASE"/>
    <property type="match status" value="1"/>
</dbReference>
<evidence type="ECO:0000256" key="1">
    <source>
        <dbReference type="ARBA" id="ARBA00006056"/>
    </source>
</evidence>
<protein>
    <submittedName>
        <fullName evidence="3">Ldh family oxidoreductase</fullName>
    </submittedName>
</protein>
<dbReference type="InterPro" id="IPR003767">
    <property type="entry name" value="Malate/L-lactate_DH-like"/>
</dbReference>
<organism evidence="3 4">
    <name type="scientific">Brevibacillus invocatus</name>
    <dbReference type="NCBI Taxonomy" id="173959"/>
    <lineage>
        <taxon>Bacteria</taxon>
        <taxon>Bacillati</taxon>
        <taxon>Bacillota</taxon>
        <taxon>Bacilli</taxon>
        <taxon>Bacillales</taxon>
        <taxon>Paenibacillaceae</taxon>
        <taxon>Brevibacillus</taxon>
    </lineage>
</organism>
<evidence type="ECO:0000256" key="2">
    <source>
        <dbReference type="ARBA" id="ARBA00023002"/>
    </source>
</evidence>
<sequence length="347" mass="37316">MDIQATKLLLFSISCLTKIGVPQDEADLISKTMLNADARGIHSHGFMRLPVYVRRIQKGLVRSEALITTLRDEKAIALLDGNGSMGQIVGKKAMELAMEKAKKYGVGMVSVQKSNHFGIAAGYAMMASMQGMIGIVMSNTTPLMPPTGGAEKVLGNNPLAIAAPTDGRFPLLLDMALSNVAFGKIVYAKTMGESIPEGWGADREGKPTRDPAAVVEGGFVLPLGGPKGFGLALMIELLTGVLSGGVFSKMIPSFYDFSQKQEIAHFMIAIQISSFMEVQRFREQASTLGAYVKSAVRASGVEELYLPGEIEFLQEEERMKNGIVISEHVLAELNQLADSLGVPALYK</sequence>
<dbReference type="InterPro" id="IPR036111">
    <property type="entry name" value="Mal/L-sulfo/L-lacto_DH-like_sf"/>
</dbReference>
<dbReference type="PANTHER" id="PTHR11091">
    <property type="entry name" value="OXIDOREDUCTASE-RELATED"/>
    <property type="match status" value="1"/>
</dbReference>
<dbReference type="Gene3D" id="1.10.1530.10">
    <property type="match status" value="1"/>
</dbReference>
<dbReference type="AlphaFoldDB" id="A0A3M8CHT5"/>
<dbReference type="Gene3D" id="3.30.1370.60">
    <property type="entry name" value="Hypothetical oxidoreductase yiak, domain 2"/>
    <property type="match status" value="1"/>
</dbReference>
<gene>
    <name evidence="3" type="ORF">EDM52_06745</name>
</gene>
<dbReference type="SUPFAM" id="SSF89733">
    <property type="entry name" value="L-sulfolactate dehydrogenase-like"/>
    <property type="match status" value="1"/>
</dbReference>
<dbReference type="Pfam" id="PF02615">
    <property type="entry name" value="Ldh_2"/>
    <property type="match status" value="1"/>
</dbReference>
<dbReference type="Proteomes" id="UP000282028">
    <property type="component" value="Unassembled WGS sequence"/>
</dbReference>
<dbReference type="InterPro" id="IPR043143">
    <property type="entry name" value="Mal/L-sulf/L-lact_DH-like_NADP"/>
</dbReference>
<dbReference type="RefSeq" id="WP_122908254.1">
    <property type="nucleotide sequence ID" value="NZ_CBCSBE010000001.1"/>
</dbReference>
<dbReference type="InterPro" id="IPR043144">
    <property type="entry name" value="Mal/L-sulf/L-lact_DH-like_ah"/>
</dbReference>
<proteinExistence type="inferred from homology"/>
<dbReference type="GO" id="GO:0016491">
    <property type="term" value="F:oxidoreductase activity"/>
    <property type="evidence" value="ECO:0007669"/>
    <property type="project" value="UniProtKB-KW"/>
</dbReference>
<reference evidence="3 4" key="1">
    <citation type="submission" date="2018-10" db="EMBL/GenBank/DDBJ databases">
        <title>Phylogenomics of Brevibacillus.</title>
        <authorList>
            <person name="Dunlap C."/>
        </authorList>
    </citation>
    <scope>NUCLEOTIDE SEQUENCE [LARGE SCALE GENOMIC DNA]</scope>
    <source>
        <strain evidence="3 4">JCM 12215</strain>
    </source>
</reference>
<comment type="caution">
    <text evidence="3">The sequence shown here is derived from an EMBL/GenBank/DDBJ whole genome shotgun (WGS) entry which is preliminary data.</text>
</comment>
<dbReference type="OrthoDB" id="9769447at2"/>
<comment type="similarity">
    <text evidence="1">Belongs to the LDH2/MDH2 oxidoreductase family.</text>
</comment>
<evidence type="ECO:0000313" key="3">
    <source>
        <dbReference type="EMBL" id="RNB75282.1"/>
    </source>
</evidence>
<name>A0A3M8CHT5_9BACL</name>
<keyword evidence="2" id="KW-0560">Oxidoreductase</keyword>
<keyword evidence="4" id="KW-1185">Reference proteome</keyword>